<dbReference type="EMBL" id="JAGWCR010000003">
    <property type="protein sequence ID" value="MBS3648458.1"/>
    <property type="molecule type" value="Genomic_DNA"/>
</dbReference>
<sequence length="506" mass="53221">MHHSGRFGARAKELLMGVPQSAAGPAGEAFLQWIDGRQVDAVSGARIEVACPSNGHVFASFPASGAEDVDRAVRSARHAFDEGPWGRMPAYERGRRLTALSRLVELHGDELAALESRDTGKPARQGRADVTATIRYYEFYGGAADKVHGDTIPFLDGYTALTLREPHGVVAGIIPWNYPLQILARVLGAALAMGNTLVIKPAEDASLTALRMAELALEADIPPGVVNVVTGYGREAGAALAGHPLVDYVTFTGSPATGTAIQKAAAGNNRGVTMELGGKSPQIVFADADLEAAIPVLVNAIIQNGGQTCSAGSRVLIERSVFDCVASELAERFSALVAGPHDADLDLGALINERQRSRVAAMVAAAEEAGTPVLARGSIAKGAPDGGYYFAPLLFGATDPRAEIAQEEVFGPVLTLFPFEDEAEAVRLANGTDYGLVAGIWTRDGARQHRLAKRVRAGQVFVNAYGAGGGVELPFGGFRRSGHGREKGLEALHDMSATKTVVFRHG</sequence>
<evidence type="ECO:0000313" key="7">
    <source>
        <dbReference type="Proteomes" id="UP000680348"/>
    </source>
</evidence>
<feature type="active site" evidence="3">
    <location>
        <position position="275"/>
    </location>
</feature>
<dbReference type="PROSITE" id="PS00687">
    <property type="entry name" value="ALDEHYDE_DEHYDR_GLU"/>
    <property type="match status" value="1"/>
</dbReference>
<feature type="domain" description="Aldehyde dehydrogenase" evidence="5">
    <location>
        <begin position="43"/>
        <end position="501"/>
    </location>
</feature>
<evidence type="ECO:0000256" key="3">
    <source>
        <dbReference type="PROSITE-ProRule" id="PRU10007"/>
    </source>
</evidence>
<dbReference type="InterPro" id="IPR016163">
    <property type="entry name" value="Ald_DH_C"/>
</dbReference>
<dbReference type="CDD" id="cd07109">
    <property type="entry name" value="ALDH_AAS00426"/>
    <property type="match status" value="1"/>
</dbReference>
<dbReference type="Pfam" id="PF00171">
    <property type="entry name" value="Aldedh"/>
    <property type="match status" value="1"/>
</dbReference>
<evidence type="ECO:0000256" key="2">
    <source>
        <dbReference type="ARBA" id="ARBA00023002"/>
    </source>
</evidence>
<dbReference type="Gene3D" id="3.40.605.10">
    <property type="entry name" value="Aldehyde Dehydrogenase, Chain A, domain 1"/>
    <property type="match status" value="1"/>
</dbReference>
<dbReference type="SUPFAM" id="SSF53720">
    <property type="entry name" value="ALDH-like"/>
    <property type="match status" value="1"/>
</dbReference>
<name>A0A942DZM9_9HYPH</name>
<proteinExistence type="inferred from homology"/>
<dbReference type="FunFam" id="3.40.605.10:FF:000007">
    <property type="entry name" value="NAD/NADP-dependent betaine aldehyde dehydrogenase"/>
    <property type="match status" value="1"/>
</dbReference>
<comment type="caution">
    <text evidence="6">The sequence shown here is derived from an EMBL/GenBank/DDBJ whole genome shotgun (WGS) entry which is preliminary data.</text>
</comment>
<dbReference type="PANTHER" id="PTHR11699">
    <property type="entry name" value="ALDEHYDE DEHYDROGENASE-RELATED"/>
    <property type="match status" value="1"/>
</dbReference>
<dbReference type="InterPro" id="IPR016162">
    <property type="entry name" value="Ald_DH_N"/>
</dbReference>
<organism evidence="6 7">
    <name type="scientific">Pseudaminobacter soli</name>
    <name type="common">ex Zhang et al. 2022</name>
    <dbReference type="NCBI Taxonomy" id="2831468"/>
    <lineage>
        <taxon>Bacteria</taxon>
        <taxon>Pseudomonadati</taxon>
        <taxon>Pseudomonadota</taxon>
        <taxon>Alphaproteobacteria</taxon>
        <taxon>Hyphomicrobiales</taxon>
        <taxon>Phyllobacteriaceae</taxon>
        <taxon>Pseudaminobacter</taxon>
    </lineage>
</organism>
<evidence type="ECO:0000259" key="5">
    <source>
        <dbReference type="Pfam" id="PF00171"/>
    </source>
</evidence>
<accession>A0A942DZM9</accession>
<dbReference type="InterPro" id="IPR015590">
    <property type="entry name" value="Aldehyde_DH_dom"/>
</dbReference>
<reference evidence="6" key="1">
    <citation type="submission" date="2021-04" db="EMBL/GenBank/DDBJ databases">
        <title>Pseudaminobacter soli sp. nov., isolated from paddy soil contaminated by heavy metals.</title>
        <authorList>
            <person name="Zhang K."/>
        </authorList>
    </citation>
    <scope>NUCLEOTIDE SEQUENCE</scope>
    <source>
        <strain evidence="6">19-2017</strain>
    </source>
</reference>
<evidence type="ECO:0000256" key="4">
    <source>
        <dbReference type="RuleBase" id="RU003345"/>
    </source>
</evidence>
<protein>
    <submittedName>
        <fullName evidence="6">Aldehyde dehydrogenase family protein</fullName>
    </submittedName>
</protein>
<dbReference type="Gene3D" id="3.40.309.10">
    <property type="entry name" value="Aldehyde Dehydrogenase, Chain A, domain 2"/>
    <property type="match status" value="1"/>
</dbReference>
<dbReference type="AlphaFoldDB" id="A0A942DZM9"/>
<gene>
    <name evidence="6" type="ORF">KEU06_07430</name>
</gene>
<dbReference type="Proteomes" id="UP000680348">
    <property type="component" value="Unassembled WGS sequence"/>
</dbReference>
<dbReference type="InterPro" id="IPR016161">
    <property type="entry name" value="Ald_DH/histidinol_DH"/>
</dbReference>
<dbReference type="InterPro" id="IPR029510">
    <property type="entry name" value="Ald_DH_CS_GLU"/>
</dbReference>
<evidence type="ECO:0000256" key="1">
    <source>
        <dbReference type="ARBA" id="ARBA00009986"/>
    </source>
</evidence>
<dbReference type="GO" id="GO:0016620">
    <property type="term" value="F:oxidoreductase activity, acting on the aldehyde or oxo group of donors, NAD or NADP as acceptor"/>
    <property type="evidence" value="ECO:0007669"/>
    <property type="project" value="InterPro"/>
</dbReference>
<evidence type="ECO:0000313" key="6">
    <source>
        <dbReference type="EMBL" id="MBS3648458.1"/>
    </source>
</evidence>
<keyword evidence="2 4" id="KW-0560">Oxidoreductase</keyword>
<keyword evidence="7" id="KW-1185">Reference proteome</keyword>
<comment type="similarity">
    <text evidence="1 4">Belongs to the aldehyde dehydrogenase family.</text>
</comment>